<gene>
    <name evidence="2" type="ORF">CDQ84_15665</name>
</gene>
<proteinExistence type="predicted"/>
<name>A0A2K2FBR5_9CLOT</name>
<keyword evidence="1" id="KW-0732">Signal</keyword>
<keyword evidence="3" id="KW-1185">Reference proteome</keyword>
<dbReference type="Proteomes" id="UP000236151">
    <property type="component" value="Unassembled WGS sequence"/>
</dbReference>
<dbReference type="KEGG" id="cthd:CDO33_19945"/>
<evidence type="ECO:0000313" key="3">
    <source>
        <dbReference type="Proteomes" id="UP000236151"/>
    </source>
</evidence>
<organism evidence="2 3">
    <name type="scientific">Clostridium thermosuccinogenes</name>
    <dbReference type="NCBI Taxonomy" id="84032"/>
    <lineage>
        <taxon>Bacteria</taxon>
        <taxon>Bacillati</taxon>
        <taxon>Bacillota</taxon>
        <taxon>Clostridia</taxon>
        <taxon>Eubacteriales</taxon>
        <taxon>Clostridiaceae</taxon>
        <taxon>Clostridium</taxon>
    </lineage>
</organism>
<feature type="chain" id="PRO_5014438983" evidence="1">
    <location>
        <begin position="26"/>
        <end position="168"/>
    </location>
</feature>
<evidence type="ECO:0000256" key="1">
    <source>
        <dbReference type="SAM" id="SignalP"/>
    </source>
</evidence>
<dbReference type="AlphaFoldDB" id="A0A2K2FBR5"/>
<accession>A0A2K2FBR5</accession>
<dbReference type="Gene3D" id="2.60.40.10">
    <property type="entry name" value="Immunoglobulins"/>
    <property type="match status" value="1"/>
</dbReference>
<dbReference type="RefSeq" id="WP_103082677.1">
    <property type="nucleotide sequence ID" value="NZ_CP021850.1"/>
</dbReference>
<dbReference type="OrthoDB" id="2082962at2"/>
<protein>
    <submittedName>
        <fullName evidence="2">Uncharacterized protein</fullName>
    </submittedName>
</protein>
<evidence type="ECO:0000313" key="2">
    <source>
        <dbReference type="EMBL" id="PNT96226.1"/>
    </source>
</evidence>
<dbReference type="InterPro" id="IPR013783">
    <property type="entry name" value="Ig-like_fold"/>
</dbReference>
<feature type="signal peptide" evidence="1">
    <location>
        <begin position="1"/>
        <end position="25"/>
    </location>
</feature>
<dbReference type="EMBL" id="NIOJ01000052">
    <property type="protein sequence ID" value="PNT96226.1"/>
    <property type="molecule type" value="Genomic_DNA"/>
</dbReference>
<reference evidence="3" key="1">
    <citation type="submission" date="2017-06" db="EMBL/GenBank/DDBJ databases">
        <title>Investigating the central metabolism of Clostridium thermosuccinogenes.</title>
        <authorList>
            <person name="Koendjbiharie J.G."/>
            <person name="Van Kranenburg R."/>
            <person name="Vriesendorp B."/>
        </authorList>
    </citation>
    <scope>NUCLEOTIDE SEQUENCE [LARGE SCALE GENOMIC DNA]</scope>
    <source>
        <strain evidence="3">DSM 5806</strain>
    </source>
</reference>
<sequence>MLKKLWGVFVIVIAVSLFFNTVAYGADKVDIYDPDTPATEQTVLTITRPEGKEIPYSKSYEICGYANKENVTVLFLILNDKDSKYVEFKDVNGESKWENIGVYFAKEVILKEGKNCIRIVAYSKNNPDEIQISDLTIKVVNKKSVADKIKEIKDGILNTINQMLSPND</sequence>
<comment type="caution">
    <text evidence="2">The sequence shown here is derived from an EMBL/GenBank/DDBJ whole genome shotgun (WGS) entry which is preliminary data.</text>
</comment>